<dbReference type="EMBL" id="LAZR01014250">
    <property type="protein sequence ID" value="KKM18301.1"/>
    <property type="molecule type" value="Genomic_DNA"/>
</dbReference>
<comment type="caution">
    <text evidence="1">The sequence shown here is derived from an EMBL/GenBank/DDBJ whole genome shotgun (WGS) entry which is preliminary data.</text>
</comment>
<accession>A0A0F9HSC1</accession>
<sequence>MFTIVLGHIRNGRILFESEDQENIYTAAQFSETKQWIKNPTFESPIEPKWFWKNGTEGDNSDVNATSSSGQGNFEVLGETRTFTVVSGIINSSSSLGWKQFNKTGFLLPTTAEINASGGYVYHFWNDGPNQFPSVQWKTNISMPIDMLDYTITSASLDVIVNATVSDNVDTPNDSAYWENFAIGDSVSFYAQISDLTYDPPIYTVASNKTKYLGQNSPSRLNLTDSKLESVSEVDLITALNSAFEKDPSHSNFTLTLGIDIYSEDNLGSADPDTYNELIIKSCNLTFTVKKKIDQSTTISWNQISNKLTGASVQIIDANFNFKYKVDKIWPSSAPLSELRFFINNKSYDAGIIKLSSASMSFQEAIAGGFDVTDLISANVNISVTLELFLKDAFELGEIYTISIDDVYLNISYINTFPDYGSEMQLFLNEENKTANPIVQIAFFDVLNITVTYKENNTGNHISNSTVLIEGKVSGNLTEHQIFNQYYILVNASVLGLGASILTINAQKENYEAKSIQIFVEVVEQVTKIQLLIEDTERNINETIDFRFNELLNVTILFKNNLTNTHINGATVNLLGIGKFNETGSHYNITLNTNNLKQGINILTIFAQLDNYQSQTIQFFINIIEIETELLVFLDGNQTFESDVFFSQKSELLNITVYYQNNNSKEHIIGATVDLLGLGSFSELNNQFNFSLNTNNLVQGINVVTIFAQFNNYQAQTFQFFITIEERATTLLLFVDDIQIYPSDTVNTHFDEILNITVLYKDENTNMHINGTNVELLGIGFLNETSNQYNISLDTNNLEKGINILTIFAQL</sequence>
<protein>
    <submittedName>
        <fullName evidence="1">Uncharacterized protein</fullName>
    </submittedName>
</protein>
<feature type="non-terminal residue" evidence="1">
    <location>
        <position position="811"/>
    </location>
</feature>
<organism evidence="1">
    <name type="scientific">marine sediment metagenome</name>
    <dbReference type="NCBI Taxonomy" id="412755"/>
    <lineage>
        <taxon>unclassified sequences</taxon>
        <taxon>metagenomes</taxon>
        <taxon>ecological metagenomes</taxon>
    </lineage>
</organism>
<gene>
    <name evidence="1" type="ORF">LCGC14_1667050</name>
</gene>
<dbReference type="AlphaFoldDB" id="A0A0F9HSC1"/>
<proteinExistence type="predicted"/>
<evidence type="ECO:0000313" key="1">
    <source>
        <dbReference type="EMBL" id="KKM18301.1"/>
    </source>
</evidence>
<reference evidence="1" key="1">
    <citation type="journal article" date="2015" name="Nature">
        <title>Complex archaea that bridge the gap between prokaryotes and eukaryotes.</title>
        <authorList>
            <person name="Spang A."/>
            <person name="Saw J.H."/>
            <person name="Jorgensen S.L."/>
            <person name="Zaremba-Niedzwiedzka K."/>
            <person name="Martijn J."/>
            <person name="Lind A.E."/>
            <person name="van Eijk R."/>
            <person name="Schleper C."/>
            <person name="Guy L."/>
            <person name="Ettema T.J."/>
        </authorList>
    </citation>
    <scope>NUCLEOTIDE SEQUENCE</scope>
</reference>
<name>A0A0F9HSC1_9ZZZZ</name>